<keyword evidence="9" id="KW-0472">Membrane</keyword>
<keyword evidence="8" id="KW-0653">Protein transport</keyword>
<dbReference type="InterPro" id="IPR008635">
    <property type="entry name" value="Coiled_stalk_dom"/>
</dbReference>
<evidence type="ECO:0000256" key="1">
    <source>
        <dbReference type="ARBA" id="ARBA00004241"/>
    </source>
</evidence>
<dbReference type="InterPro" id="IPR024973">
    <property type="entry name" value="ESPR"/>
</dbReference>
<keyword evidence="7" id="KW-0732">Signal</keyword>
<feature type="region of interest" description="Disordered" evidence="11">
    <location>
        <begin position="1396"/>
        <end position="1415"/>
    </location>
</feature>
<feature type="domain" description="ESPR" evidence="14">
    <location>
        <begin position="1"/>
        <end position="48"/>
    </location>
</feature>
<dbReference type="Gene3D" id="3.90.1780.10">
    <property type="entry name" value="Trimeric adhesin"/>
    <property type="match status" value="15"/>
</dbReference>
<dbReference type="Proteomes" id="UP000255102">
    <property type="component" value="Unassembled WGS sequence"/>
</dbReference>
<feature type="domain" description="Trimeric autotransporter adhesin YadA-like stalk" evidence="13">
    <location>
        <begin position="3815"/>
        <end position="3853"/>
    </location>
</feature>
<protein>
    <submittedName>
        <fullName evidence="16">Haemagglutinin</fullName>
    </submittedName>
</protein>
<dbReference type="InterPro" id="IPR050149">
    <property type="entry name" value="Collagen_superfamily"/>
</dbReference>
<comment type="subcellular location">
    <subcellularLocation>
        <location evidence="2">Cell outer membrane</location>
    </subcellularLocation>
    <subcellularLocation>
        <location evidence="1">Cell surface</location>
    </subcellularLocation>
</comment>
<keyword evidence="5" id="KW-1134">Transmembrane beta strand</keyword>
<dbReference type="GO" id="GO:0015031">
    <property type="term" value="P:protein transport"/>
    <property type="evidence" value="ECO:0007669"/>
    <property type="project" value="UniProtKB-KW"/>
</dbReference>
<feature type="domain" description="Trimeric autotransporter adhesin YadA-like stalk" evidence="13">
    <location>
        <begin position="1419"/>
        <end position="1444"/>
    </location>
</feature>
<evidence type="ECO:0000313" key="18">
    <source>
        <dbReference type="Proteomes" id="UP000255102"/>
    </source>
</evidence>
<feature type="compositionally biased region" description="Low complexity" evidence="11">
    <location>
        <begin position="146"/>
        <end position="160"/>
    </location>
</feature>
<gene>
    <name evidence="15" type="ORF">MOVS_03305</name>
    <name evidence="16" type="ORF">NCTC11227_00693</name>
</gene>
<dbReference type="InterPro" id="IPR005594">
    <property type="entry name" value="YadA_C"/>
</dbReference>
<feature type="compositionally biased region" description="Basic and acidic residues" evidence="11">
    <location>
        <begin position="197"/>
        <end position="223"/>
    </location>
</feature>
<feature type="region of interest" description="Disordered" evidence="11">
    <location>
        <begin position="117"/>
        <end position="307"/>
    </location>
</feature>
<evidence type="ECO:0000256" key="8">
    <source>
        <dbReference type="ARBA" id="ARBA00022927"/>
    </source>
</evidence>
<dbReference type="InterPro" id="IPR011049">
    <property type="entry name" value="Serralysin-like_metalloprot_C"/>
</dbReference>
<evidence type="ECO:0000259" key="12">
    <source>
        <dbReference type="Pfam" id="PF03895"/>
    </source>
</evidence>
<dbReference type="PANTHER" id="PTHR24023:SF1082">
    <property type="entry name" value="COLLAGEN TRIPLE HELIX REPEAT"/>
    <property type="match status" value="1"/>
</dbReference>
<dbReference type="Proteomes" id="UP000076765">
    <property type="component" value="Chromosome"/>
</dbReference>
<dbReference type="EMBL" id="UGPW01000001">
    <property type="protein sequence ID" value="STY86703.1"/>
    <property type="molecule type" value="Genomic_DNA"/>
</dbReference>
<dbReference type="InterPro" id="IPR008160">
    <property type="entry name" value="Collagen"/>
</dbReference>
<keyword evidence="17" id="KW-1185">Reference proteome</keyword>
<keyword evidence="4" id="KW-0813">Transport</keyword>
<feature type="domain" description="Trimeric autotransporter adhesin YadA-like stalk" evidence="13">
    <location>
        <begin position="3991"/>
        <end position="4031"/>
    </location>
</feature>
<evidence type="ECO:0000259" key="14">
    <source>
        <dbReference type="Pfam" id="PF13018"/>
    </source>
</evidence>
<evidence type="ECO:0000256" key="6">
    <source>
        <dbReference type="ARBA" id="ARBA00022692"/>
    </source>
</evidence>
<dbReference type="SUPFAM" id="SSF54523">
    <property type="entry name" value="Pili subunits"/>
    <property type="match status" value="1"/>
</dbReference>
<feature type="compositionally biased region" description="Basic and acidic residues" evidence="11">
    <location>
        <begin position="260"/>
        <end position="273"/>
    </location>
</feature>
<dbReference type="GO" id="GO:0009279">
    <property type="term" value="C:cell outer membrane"/>
    <property type="evidence" value="ECO:0007669"/>
    <property type="project" value="UniProtKB-SubCell"/>
</dbReference>
<keyword evidence="10" id="KW-0998">Cell outer membrane</keyword>
<dbReference type="PANTHER" id="PTHR24023">
    <property type="entry name" value="COLLAGEN ALPHA"/>
    <property type="match status" value="1"/>
</dbReference>
<dbReference type="SUPFAM" id="SSF101967">
    <property type="entry name" value="Adhesin YadA, collagen-binding domain"/>
    <property type="match status" value="6"/>
</dbReference>
<dbReference type="SUPFAM" id="SSF101999">
    <property type="entry name" value="Trimeric adhesin"/>
    <property type="match status" value="4"/>
</dbReference>
<dbReference type="STRING" id="29433.MOVS_03305"/>
<comment type="similarity">
    <text evidence="3">Belongs to the autotransporter-2 (AT-2) (TC 1.B.40) family.</text>
</comment>
<dbReference type="Gene3D" id="2.20.70.140">
    <property type="match status" value="2"/>
</dbReference>
<dbReference type="Pfam" id="PF03895">
    <property type="entry name" value="YadA_anchor"/>
    <property type="match status" value="1"/>
</dbReference>
<dbReference type="KEGG" id="moi:MOVS_03305"/>
<dbReference type="EMBL" id="CP011158">
    <property type="protein sequence ID" value="ANB91173.1"/>
    <property type="molecule type" value="Genomic_DNA"/>
</dbReference>
<evidence type="ECO:0000313" key="16">
    <source>
        <dbReference type="EMBL" id="STY86703.1"/>
    </source>
</evidence>
<dbReference type="Pfam" id="PF05662">
    <property type="entry name" value="YadA_stalk"/>
    <property type="match status" value="8"/>
</dbReference>
<evidence type="ECO:0000256" key="3">
    <source>
        <dbReference type="ARBA" id="ARBA00005848"/>
    </source>
</evidence>
<feature type="domain" description="Trimeric autotransporter adhesin YadA-like stalk" evidence="13">
    <location>
        <begin position="4190"/>
        <end position="4229"/>
    </location>
</feature>
<feature type="compositionally biased region" description="Basic and acidic residues" evidence="11">
    <location>
        <begin position="1445"/>
        <end position="1458"/>
    </location>
</feature>
<dbReference type="RefSeq" id="WP_063513755.1">
    <property type="nucleotide sequence ID" value="NZ_CP011158.1"/>
</dbReference>
<feature type="compositionally biased region" description="Low complexity" evidence="11">
    <location>
        <begin position="127"/>
        <end position="139"/>
    </location>
</feature>
<dbReference type="GO" id="GO:0005615">
    <property type="term" value="C:extracellular space"/>
    <property type="evidence" value="ECO:0007669"/>
    <property type="project" value="TreeGrafter"/>
</dbReference>
<proteinExistence type="inferred from homology"/>
<evidence type="ECO:0000256" key="5">
    <source>
        <dbReference type="ARBA" id="ARBA00022452"/>
    </source>
</evidence>
<feature type="domain" description="Trimeric autotransporter adhesin YadA-like C-terminal membrane anchor" evidence="12">
    <location>
        <begin position="4241"/>
        <end position="4301"/>
    </location>
</feature>
<dbReference type="Pfam" id="PF13018">
    <property type="entry name" value="ESPR"/>
    <property type="match status" value="1"/>
</dbReference>
<evidence type="ECO:0000256" key="2">
    <source>
        <dbReference type="ARBA" id="ARBA00004442"/>
    </source>
</evidence>
<dbReference type="GO" id="GO:0009986">
    <property type="term" value="C:cell surface"/>
    <property type="evidence" value="ECO:0007669"/>
    <property type="project" value="UniProtKB-SubCell"/>
</dbReference>
<dbReference type="InterPro" id="IPR037174">
    <property type="entry name" value="Trimeric_adhesin"/>
</dbReference>
<evidence type="ECO:0000256" key="11">
    <source>
        <dbReference type="SAM" id="MobiDB-lite"/>
    </source>
</evidence>
<reference evidence="16 18" key="2">
    <citation type="submission" date="2018-06" db="EMBL/GenBank/DDBJ databases">
        <authorList>
            <consortium name="Pathogen Informatics"/>
            <person name="Doyle S."/>
        </authorList>
    </citation>
    <scope>NUCLEOTIDE SEQUENCE [LARGE SCALE GENOMIC DNA]</scope>
    <source>
        <strain evidence="16 18">NCTC11227</strain>
    </source>
</reference>
<dbReference type="Gene3D" id="3.30.1300.30">
    <property type="entry name" value="GSPII I/J protein-like"/>
    <property type="match status" value="1"/>
</dbReference>
<dbReference type="Gene3D" id="6.10.250.2040">
    <property type="match status" value="2"/>
</dbReference>
<dbReference type="InterPro" id="IPR045584">
    <property type="entry name" value="Pilin-like"/>
</dbReference>
<feature type="compositionally biased region" description="Basic and acidic residues" evidence="11">
    <location>
        <begin position="241"/>
        <end position="251"/>
    </location>
</feature>
<dbReference type="Pfam" id="PF01391">
    <property type="entry name" value="Collagen"/>
    <property type="match status" value="2"/>
</dbReference>
<feature type="domain" description="Trimeric autotransporter adhesin YadA-like stalk" evidence="13">
    <location>
        <begin position="3457"/>
        <end position="3491"/>
    </location>
</feature>
<evidence type="ECO:0000259" key="13">
    <source>
        <dbReference type="Pfam" id="PF05662"/>
    </source>
</evidence>
<dbReference type="GO" id="GO:0031012">
    <property type="term" value="C:extracellular matrix"/>
    <property type="evidence" value="ECO:0007669"/>
    <property type="project" value="TreeGrafter"/>
</dbReference>
<sequence length="4301" mass="442482">MNSIYKIVFNKATGTYQAVAEFAKSHTRAGGVVGSKPASRSRSILAALPLSLLALSVGEAMADSDDGWTLQANNTPVANNDDNGLVKWGNTVNFRGEGSITVEGKYEGDARTIIIKGGTGVPGPVGPAGEPGLPGEAGPLGPPGAMGPAGPRGLAGPAGPKGERGEQGPAGRDGATGAKGDRGETGPAGPTGPQGPRGDKGETGERGPKGDQGERGPKGDAGPKGEQGIQGPKGDTGPQGEKGDAGPKGDTGEQGPQGPKGDKGDPGDNKDMYVHVNTSEGGQHPGDAGTNRGKVDEKGGATGDKSVTAGVNAKATAIGGVALGSESKADRDAITQPATTNGVANARQSQVYSPLTADAKQNDEVNKLDTAITETVKGNQGAVSVGSADNTRQIINVAAGSSDTDAVNVAQLKAVAGLPMSFEADKDDNQQDTNKVIQRKLGEKLSIKGADGAGIITNTNNAGDGIEISLKIQDDNPLTVGEQGLHLNIDDDVVTLVNGDRGIKKLSVKSRDFEADQDKDGGNGNKTVTRKLGESLKLNGKTDGGIITQVNQAQDGIDIAVKPDGMKGVEVGAGGVAVKINDQKGVQFGTDGKIEVKPNTNKGVEVTAEGVGVNIDDQAGVKFNGGKVAVNLAPNKGLEFDANNGHGIAVKPHHGISVDQNGVSAKPDVAKGITVDAQGIGVNIDDNGGLQFNPAQPANNGERKLAVKPHHGITVDNNGVSVKPKANGGVEVTADGVSVKPNNAKGVTVDQDGIGINVNQAGPLTVDGQGLSINVGDQFTIADANGKKQLQAKARIFEADKGKDGSNTGNSVSRKLGETLKINGKANSGIVTQVNQDQDGIDVAVKPNKAMGIDVTPGGVAVQIDKNAGVDFNNGKVAVKLADDKGLEFDGDNINGKGISVKAGNGITVNQNGVSVKPKDNGALTVNNAGVAVNVDDKGIKIEGNKLTIKPNKARGIEITEGGVAVKVEKSDNNPLQFGNKGGLELNTDPSTLKVELTNNNGGLPSKQLKVNLKDKGGIKAEGNEGLKVDVDGTTVQINAAGKVSAKTTKLKPNAQTGKIDAPANGEGDALVTAKTVADAINNSGFTLANSHSGTGQSAGDSELIKAGDKVTIDAGDNISVIQAGGRVSIATKDDVIFNHVIANHITANDGLIVGNTENGRTVIRLSSTGNVGREQNIITGLTDNLPRAGRDTITLTPNDLFDLDNVDVDLAEKQKALSRVANISDVLSAGFHLQNNGEAKDFIRPYDVMDFVNGNGTSVSITKDLAKKSSIKVDVQVDDKTVEIKGGKVSAKTTDLKPNEQTGKIEDLANGDGDKLVTATTVANAINKAGFKVKTAKDSGGEVENGGYEDGHLIKTGDEVTIDAGKNIKLKQEAGKISIATKDDVNFSSVQFGDNGPKITKDDQGGIKVSNKDGQPVKITNVANGAGPNDAVNVKQLTEAKAKYYADEDSTPPEKDGATNTATNKENAKALDQGIVGIKGGKTGDKADDKNITTTINTTEGTIEVALNPDVKGLTSIQFAEGEGVKVGDDVTFATENATAVGRGAVAFGEDTSAFGNSALAIAPGAQAVGARAKAWGIDAQALGPNAQALANNAQAIGANSRVIVDGGVALGAYSIADRVVTQDPITYNQNANVEFGEVYTPVPDGTQSPAAWLANQAIKDTVKGTLGAVSVGDDENTRQIINVAAGSEDTDAVNVAQLRALSELPMSFNADFGDAIERRLGETLTIHGRDNSVYTVTNGQDKAIEIGVRANEAMGVQITPGGVAVKLEKDANNPLQFGNKGGLELKVDANTLAVDNNTNVLGGDKKLKVKLADKGGITTKTDGDKNSNGLKVDVDNTTVQINEAGKVAAKTTTLTPNQGTGKIDAPNEGDKNALITAGDVANAINNSGFTLETSHAGTGQSAGASELIKAGEKVTLEAGDNISVIQAGGKVRITTTDDVVFNNVSAKQGLFVGDTADGRTAIRVTSEGRAGREKNTITGLTHNLTQAGRDQLNLRPANDFLDLDNIKVDLTEKQKALSSAATVRDVLSTGFNLHNDGVPKDFVRTYDTIDFVDTKSADIKVFTDPLKDNKISKISVDVKIDPNKGLEVTDKGIGIKLRNEANNPLYVDEHGITVLTTDLGTTIDGKLVELGDEKENHLVNAKSIVDAINNSGFVAKANGDNGEVINPGDVLELANGRNIEITRDGGKFTIGTAKDGIFNSLSVGGDYGNVMIDEHGLRMGDVHIGPTGINAGDTRIHNVADGVDPGDAVNVAQLINAMEKSTEHVTSEDGSVFVQQSVHPVTKATTFDLSVNTDNITLTKDDDGRVMAKTTEIVIGGDGMVTADDDNALLNAGDIVDAINNSGFTVQANGKDGKLVKAGDKVNFIDGNFTNVTLEKGEDGQNNIKVNVNAQGVVEKAQLPVVYTDAEGNKLTKKADGSFVNKEGQKVDPADVIASINNGKGSTTEPTNLANVAGSLTPTYNVGDMIVGPNGKLTDTPILDATQSQKAPQGQHLANIYNNAATVGDILNVGWNLQGNGEEVDFVKAYDTVNFVNGTGTTAVTKASEDGKTSTVQYDVNVDDETITTKKDPQDPAKTVITAKTTKLNTNPQGGNEAGKVTVEGGNKNALITAGDVANAINNSGFTLQANGKDGKLVKAGDKVNFIDGNFTNVTLEKGENGQNNIKVNVNAQGVVEKAQLPVVYTDAAGNKLTLKDGKFIGKDGKAVDPADVIASINNGKGSTTEPTNLANVAGNLTPTYNAGDMIVGPNGKLINEPVTEATRVQEAPQGQDLANMYNNAATVGDVINSGFNLQENGWSRDFVKAYDTVNFIDGEGTKASVITDQNGKESMIKFDINVDDTKGLTIAPNTGKLGIKINADSPLITDKDGLNIQTDGTTIKVEGNQLIANTATLDDANKDGKIEIGRDGDQNALVTAKTVANAINNSGFTLKANGKDGKLVKAGDAVSINEGDNIKVTHDKDGNISISGKKDVDLTTAVFTDEGGNRTGIGGSGVFIVPNGVDPKTQPNDIVTLTVNGLNNGGNSITNVKSNLANNNIATEVPAQNRKDSLAGKVNNAATVGDVLNAGWNLQNNGQPVDVISHADSVNFINGRGTTVVTDNDPATGTTTIKVDSPIAYVDGNKADATDTSTPSNTVKLYGKDNSPVQVTNIASGVRGKVTPTGNNGEPTAKDVANAIKTASGDTLNNAVNVGDLKATINDTITTVSTNAYGLKDKAGKEFKQNLGSTVQITGDENINTEVVEVTDKDGQKGHALKVSLNPTLEIGAKDGKDGKDGVDGKLGINGKDGSAIVLNGKDGSIGLNGKDGKDGLTFKAADGAQGVDGKDGANGLPGKAGQTRIVYETKDKDGNTNTEQVANLNDGLIFTGNDGTLNRHKLNSVVKIVGEGVNAIESGKFESARGNINVKANGTDALEIQLSKDIDLTKDGSITIGDTVLTDNGLTIIDGPSVTKDGINAGGKKITNVADGEDDADVVNVKQLKGARTTVTSSDKSISVVDTNQGQDGKNLAYDIKVDSQALVESAQLPVVYTDAEGNKLTLKNGKFIGKDGKEVDPADVIVSINNGKGSTTQPTNLANVAGSLAPTYNVGDMIVGPNGRLTTNPIFDATKEQAAPQGQQLANIYNNAATVGDVLNAGFNLQANGKAADFVKAYDTVNFANGTGTTVVVDNTDGKTSTIKVDVNVDDETITTKQDPNDPAKTVITAKTTKLNTNPQGGNEAGKVTVEGNQGDALVTAKTVADAINNSGFTLKANGEAGKLIKAGDTISINQGDNIKVTQDENGNLTVATKQDVAFETVKVGDTLKVGDVIINQDGINAGNQKVTNVADGNISKGSKDAVNGGQIYQLKADLTKGINAAKTEVEGEGFAEVTSKVGSNGQTIYTVNVAKAAPATVDASGKLNIQGADGNKVLSAADTINAINNSGFTLKANGEDGKLVKAGDAVSINQGNNTRVFQDDNGNIVVETKDDVAFETVKVGDVLKVGNITITPDGISAAGTKVTNVADGTNNQDAVNVSQLNKAKAAATTEVKAGNNVSIDSTKGAQGQDIYTISAKDRSAKVVAKAQGLIAVETGDTTDIDGAQTTSYTVDLTDKAKEDIAKGVKALNKVDSQGLTFKADNGSTDARKLGDTLNVKGDNKNITTKAAGDAIEVQLKSDITVDSVTTGNSKLDTTGLTINAATPANTVSLTAQGLNNGGQRITNVAPGVDMTDAVNVGQLMRATNHLAGRIDDVANQSNAGVSSAMAMAALPQAYIPGKSMLTGGIASYNGEGAVAVGFSKLSDNGRWVLKMSGSADTKGKAGGSVGAGFHF</sequence>
<feature type="domain" description="Trimeric autotransporter adhesin YadA-like stalk" evidence="13">
    <location>
        <begin position="2237"/>
        <end position="2269"/>
    </location>
</feature>
<feature type="domain" description="Trimeric autotransporter adhesin YadA-like stalk" evidence="13">
    <location>
        <begin position="1681"/>
        <end position="1704"/>
    </location>
</feature>
<feature type="region of interest" description="Disordered" evidence="11">
    <location>
        <begin position="1445"/>
        <end position="1465"/>
    </location>
</feature>
<evidence type="ECO:0000313" key="15">
    <source>
        <dbReference type="EMBL" id="ANB91173.1"/>
    </source>
</evidence>
<name>A0A378PIV2_9GAMM</name>
<dbReference type="Gene3D" id="2.10.25.20">
    <property type="entry name" value="reovirus attachment protein sigma1, domain 1"/>
    <property type="match status" value="2"/>
</dbReference>
<evidence type="ECO:0000313" key="17">
    <source>
        <dbReference type="Proteomes" id="UP000076765"/>
    </source>
</evidence>
<keyword evidence="6" id="KW-0812">Transmembrane</keyword>
<accession>A0A378PIV2</accession>
<feature type="domain" description="Trimeric autotransporter adhesin YadA-like stalk" evidence="13">
    <location>
        <begin position="393"/>
        <end position="416"/>
    </location>
</feature>
<evidence type="ECO:0000256" key="4">
    <source>
        <dbReference type="ARBA" id="ARBA00022448"/>
    </source>
</evidence>
<organism evidence="16 18">
    <name type="scientific">Moraxella ovis</name>
    <dbReference type="NCBI Taxonomy" id="29433"/>
    <lineage>
        <taxon>Bacteria</taxon>
        <taxon>Pseudomonadati</taxon>
        <taxon>Pseudomonadota</taxon>
        <taxon>Gammaproteobacteria</taxon>
        <taxon>Moraxellales</taxon>
        <taxon>Moraxellaceae</taxon>
        <taxon>Moraxella</taxon>
    </lineage>
</organism>
<evidence type="ECO:0000256" key="9">
    <source>
        <dbReference type="ARBA" id="ARBA00023136"/>
    </source>
</evidence>
<reference evidence="15 17" key="1">
    <citation type="submission" date="2015-04" db="EMBL/GenBank/DDBJ databases">
        <authorList>
            <person name="Calcutt M.J."/>
            <person name="Foecking M.F."/>
        </authorList>
    </citation>
    <scope>NUCLEOTIDE SEQUENCE [LARGE SCALE GENOMIC DNA]</scope>
    <source>
        <strain evidence="15 17">199/55</strain>
    </source>
</reference>
<evidence type="ECO:0000256" key="7">
    <source>
        <dbReference type="ARBA" id="ARBA00022729"/>
    </source>
</evidence>
<dbReference type="Gene3D" id="2.150.10.10">
    <property type="entry name" value="Serralysin-like metalloprotease, C-terminal"/>
    <property type="match status" value="2"/>
</dbReference>
<evidence type="ECO:0000256" key="10">
    <source>
        <dbReference type="ARBA" id="ARBA00023237"/>
    </source>
</evidence>